<dbReference type="Pfam" id="PF04542">
    <property type="entry name" value="Sigma70_r2"/>
    <property type="match status" value="1"/>
</dbReference>
<dbReference type="Gene3D" id="1.10.10.10">
    <property type="entry name" value="Winged helix-like DNA-binding domain superfamily/Winged helix DNA-binding domain"/>
    <property type="match status" value="1"/>
</dbReference>
<dbReference type="SUPFAM" id="SSF88946">
    <property type="entry name" value="Sigma2 domain of RNA polymerase sigma factors"/>
    <property type="match status" value="1"/>
</dbReference>
<feature type="domain" description="RNA polymerase sigma-70 region 2" evidence="5">
    <location>
        <begin position="13"/>
        <end position="79"/>
    </location>
</feature>
<name>A0A5B9PHV5_9BACT</name>
<evidence type="ECO:0000259" key="6">
    <source>
        <dbReference type="Pfam" id="PF08281"/>
    </source>
</evidence>
<dbReference type="EMBL" id="CP042912">
    <property type="protein sequence ID" value="QEG24865.1"/>
    <property type="molecule type" value="Genomic_DNA"/>
</dbReference>
<dbReference type="GO" id="GO:0006352">
    <property type="term" value="P:DNA-templated transcription initiation"/>
    <property type="evidence" value="ECO:0007669"/>
    <property type="project" value="InterPro"/>
</dbReference>
<dbReference type="Proteomes" id="UP000322214">
    <property type="component" value="Chromosome"/>
</dbReference>
<keyword evidence="4" id="KW-0804">Transcription</keyword>
<evidence type="ECO:0000313" key="7">
    <source>
        <dbReference type="EMBL" id="QEG24865.1"/>
    </source>
</evidence>
<dbReference type="InterPro" id="IPR036388">
    <property type="entry name" value="WH-like_DNA-bd_sf"/>
</dbReference>
<evidence type="ECO:0000313" key="8">
    <source>
        <dbReference type="Proteomes" id="UP000322214"/>
    </source>
</evidence>
<dbReference type="KEGG" id="mff:MFFC18_47880"/>
<evidence type="ECO:0000256" key="4">
    <source>
        <dbReference type="ARBA" id="ARBA00023163"/>
    </source>
</evidence>
<dbReference type="GO" id="GO:0003677">
    <property type="term" value="F:DNA binding"/>
    <property type="evidence" value="ECO:0007669"/>
    <property type="project" value="InterPro"/>
</dbReference>
<evidence type="ECO:0000256" key="3">
    <source>
        <dbReference type="ARBA" id="ARBA00023082"/>
    </source>
</evidence>
<evidence type="ECO:0000259" key="5">
    <source>
        <dbReference type="Pfam" id="PF04542"/>
    </source>
</evidence>
<dbReference type="InterPro" id="IPR039425">
    <property type="entry name" value="RNA_pol_sigma-70-like"/>
</dbReference>
<keyword evidence="8" id="KW-1185">Reference proteome</keyword>
<evidence type="ECO:0000256" key="2">
    <source>
        <dbReference type="ARBA" id="ARBA00023015"/>
    </source>
</evidence>
<dbReference type="InterPro" id="IPR013325">
    <property type="entry name" value="RNA_pol_sigma_r2"/>
</dbReference>
<feature type="domain" description="RNA polymerase sigma factor 70 region 4 type 2" evidence="6">
    <location>
        <begin position="111"/>
        <end position="162"/>
    </location>
</feature>
<keyword evidence="2" id="KW-0805">Transcription regulation</keyword>
<organism evidence="7 8">
    <name type="scientific">Mariniblastus fucicola</name>
    <dbReference type="NCBI Taxonomy" id="980251"/>
    <lineage>
        <taxon>Bacteria</taxon>
        <taxon>Pseudomonadati</taxon>
        <taxon>Planctomycetota</taxon>
        <taxon>Planctomycetia</taxon>
        <taxon>Pirellulales</taxon>
        <taxon>Pirellulaceae</taxon>
        <taxon>Mariniblastus</taxon>
    </lineage>
</organism>
<protein>
    <submittedName>
        <fullName evidence="7">RNA polymerase sigma factor</fullName>
    </submittedName>
</protein>
<dbReference type="Pfam" id="PF08281">
    <property type="entry name" value="Sigma70_r4_2"/>
    <property type="match status" value="1"/>
</dbReference>
<evidence type="ECO:0000256" key="1">
    <source>
        <dbReference type="ARBA" id="ARBA00010641"/>
    </source>
</evidence>
<accession>A0A5B9PHV5</accession>
<dbReference type="PANTHER" id="PTHR43133">
    <property type="entry name" value="RNA POLYMERASE ECF-TYPE SIGMA FACTO"/>
    <property type="match status" value="1"/>
</dbReference>
<proteinExistence type="inferred from homology"/>
<dbReference type="NCBIfam" id="TIGR02937">
    <property type="entry name" value="sigma70-ECF"/>
    <property type="match status" value="1"/>
</dbReference>
<dbReference type="PANTHER" id="PTHR43133:SF51">
    <property type="entry name" value="RNA POLYMERASE SIGMA FACTOR"/>
    <property type="match status" value="1"/>
</dbReference>
<dbReference type="InterPro" id="IPR007627">
    <property type="entry name" value="RNA_pol_sigma70_r2"/>
</dbReference>
<reference evidence="7 8" key="1">
    <citation type="submission" date="2019-08" db="EMBL/GenBank/DDBJ databases">
        <title>Deep-cultivation of Planctomycetes and their phenomic and genomic characterization uncovers novel biology.</title>
        <authorList>
            <person name="Wiegand S."/>
            <person name="Jogler M."/>
            <person name="Boedeker C."/>
            <person name="Pinto D."/>
            <person name="Vollmers J."/>
            <person name="Rivas-Marin E."/>
            <person name="Kohn T."/>
            <person name="Peeters S.H."/>
            <person name="Heuer A."/>
            <person name="Rast P."/>
            <person name="Oberbeckmann S."/>
            <person name="Bunk B."/>
            <person name="Jeske O."/>
            <person name="Meyerdierks A."/>
            <person name="Storesund J.E."/>
            <person name="Kallscheuer N."/>
            <person name="Luecker S."/>
            <person name="Lage O.M."/>
            <person name="Pohl T."/>
            <person name="Merkel B.J."/>
            <person name="Hornburger P."/>
            <person name="Mueller R.-W."/>
            <person name="Bruemmer F."/>
            <person name="Labrenz M."/>
            <person name="Spormann A.M."/>
            <person name="Op den Camp H."/>
            <person name="Overmann J."/>
            <person name="Amann R."/>
            <person name="Jetten M.S.M."/>
            <person name="Mascher T."/>
            <person name="Medema M.H."/>
            <person name="Devos D.P."/>
            <person name="Kaster A.-K."/>
            <person name="Ovreas L."/>
            <person name="Rohde M."/>
            <person name="Galperin M.Y."/>
            <person name="Jogler C."/>
        </authorList>
    </citation>
    <scope>NUCLEOTIDE SEQUENCE [LARGE SCALE GENOMIC DNA]</scope>
    <source>
        <strain evidence="7 8">FC18</strain>
    </source>
</reference>
<keyword evidence="3" id="KW-0731">Sigma factor</keyword>
<comment type="similarity">
    <text evidence="1">Belongs to the sigma-70 factor family. ECF subfamily.</text>
</comment>
<gene>
    <name evidence="7" type="ORF">MFFC18_47880</name>
</gene>
<dbReference type="RefSeq" id="WP_075084480.1">
    <property type="nucleotide sequence ID" value="NZ_CP042912.1"/>
</dbReference>
<sequence length="174" mass="20610">MSDDTQENLIRDLVAQYQRQLLFFIFGIYPNHDAAEDILQETNKIIWTKRDEFQPGSNFLAWARTIAKFQTLSYLKTRNSKSWLHFDSNVVYELARKLEDRDSLIEGRKTYLEQCMSLLAEKDQELVLRKYELQETNREISRETGRSEGGLKQAFLRIRRLLRVCVERKEAAAE</sequence>
<dbReference type="STRING" id="980251.GCA_001642875_01689"/>
<dbReference type="InterPro" id="IPR013249">
    <property type="entry name" value="RNA_pol_sigma70_r4_t2"/>
</dbReference>
<dbReference type="SUPFAM" id="SSF88659">
    <property type="entry name" value="Sigma3 and sigma4 domains of RNA polymerase sigma factors"/>
    <property type="match status" value="1"/>
</dbReference>
<dbReference type="InterPro" id="IPR014284">
    <property type="entry name" value="RNA_pol_sigma-70_dom"/>
</dbReference>
<dbReference type="GO" id="GO:0016987">
    <property type="term" value="F:sigma factor activity"/>
    <property type="evidence" value="ECO:0007669"/>
    <property type="project" value="UniProtKB-KW"/>
</dbReference>
<dbReference type="InterPro" id="IPR013324">
    <property type="entry name" value="RNA_pol_sigma_r3/r4-like"/>
</dbReference>
<dbReference type="AlphaFoldDB" id="A0A5B9PHV5"/>
<dbReference type="Gene3D" id="1.10.1740.10">
    <property type="match status" value="1"/>
</dbReference>